<proteinExistence type="predicted"/>
<feature type="region of interest" description="Disordered" evidence="1">
    <location>
        <begin position="1"/>
        <end position="51"/>
    </location>
</feature>
<dbReference type="AlphaFoldDB" id="A0A8J2JND7"/>
<comment type="caution">
    <text evidence="2">The sequence shown here is derived from an EMBL/GenBank/DDBJ whole genome shotgun (WGS) entry which is preliminary data.</text>
</comment>
<organism evidence="2 3">
    <name type="scientific">Allacma fusca</name>
    <dbReference type="NCBI Taxonomy" id="39272"/>
    <lineage>
        <taxon>Eukaryota</taxon>
        <taxon>Metazoa</taxon>
        <taxon>Ecdysozoa</taxon>
        <taxon>Arthropoda</taxon>
        <taxon>Hexapoda</taxon>
        <taxon>Collembola</taxon>
        <taxon>Symphypleona</taxon>
        <taxon>Sminthuridae</taxon>
        <taxon>Allacma</taxon>
    </lineage>
</organism>
<accession>A0A8J2JND7</accession>
<reference evidence="2" key="1">
    <citation type="submission" date="2021-06" db="EMBL/GenBank/DDBJ databases">
        <authorList>
            <person name="Hodson N. C."/>
            <person name="Mongue J. A."/>
            <person name="Jaron S. K."/>
        </authorList>
    </citation>
    <scope>NUCLEOTIDE SEQUENCE</scope>
</reference>
<evidence type="ECO:0000313" key="2">
    <source>
        <dbReference type="EMBL" id="CAG7722969.1"/>
    </source>
</evidence>
<evidence type="ECO:0000256" key="1">
    <source>
        <dbReference type="SAM" id="MobiDB-lite"/>
    </source>
</evidence>
<name>A0A8J2JND7_9HEXA</name>
<dbReference type="Proteomes" id="UP000708208">
    <property type="component" value="Unassembled WGS sequence"/>
</dbReference>
<protein>
    <submittedName>
        <fullName evidence="2">Uncharacterized protein</fullName>
    </submittedName>
</protein>
<gene>
    <name evidence="2" type="ORF">AFUS01_LOCUS12077</name>
</gene>
<dbReference type="EMBL" id="CAJVCH010094161">
    <property type="protein sequence ID" value="CAG7722969.1"/>
    <property type="molecule type" value="Genomic_DNA"/>
</dbReference>
<evidence type="ECO:0000313" key="3">
    <source>
        <dbReference type="Proteomes" id="UP000708208"/>
    </source>
</evidence>
<sequence>AAGESPENLNAINRSDSLKTLKGHSLPQNSEPASDAVNITAPGRSPSPSPK</sequence>
<keyword evidence="3" id="KW-1185">Reference proteome</keyword>
<feature type="non-terminal residue" evidence="2">
    <location>
        <position position="1"/>
    </location>
</feature>